<sequence length="287" mass="32100">MPRKPGGSPKARNLGAELRKVRDEAGINQRALAQKMEIARPRLQRWENGTTVPSVEDVAIYLAMCGLAKGPERERLLDLARDVDAENWITSDLPGTHSSLTTFIEFERTCTSMVNVAPLLIPGLLQTADYSRAVMAGLGSGEIEKRVMLRLGRQNILWRRRNPLRFTAVIVESALRERVGGPHVMADQLYNILDVAKRDNVSVHVIRSGGQRVHAAHAGPFIVFRFPKAPPIVHIEHYRSSVFLYNTREVADYVRAEEDLRSMALSREDSLELVADIAAEMEKEADA</sequence>
<reference evidence="3" key="1">
    <citation type="journal article" date="2019" name="Int. J. Syst. Evol. Microbiol.">
        <title>The Global Catalogue of Microorganisms (GCM) 10K type strain sequencing project: providing services to taxonomists for standard genome sequencing and annotation.</title>
        <authorList>
            <consortium name="The Broad Institute Genomics Platform"/>
            <consortium name="The Broad Institute Genome Sequencing Center for Infectious Disease"/>
            <person name="Wu L."/>
            <person name="Ma J."/>
        </authorList>
    </citation>
    <scope>NUCLEOTIDE SEQUENCE [LARGE SCALE GENOMIC DNA]</scope>
    <source>
        <strain evidence="3">CCUG 56401</strain>
    </source>
</reference>
<evidence type="ECO:0000313" key="2">
    <source>
        <dbReference type="EMBL" id="MFD0923712.1"/>
    </source>
</evidence>
<gene>
    <name evidence="2" type="ORF">ACFQ16_28540</name>
</gene>
<keyword evidence="3" id="KW-1185">Reference proteome</keyword>
<comment type="caution">
    <text evidence="2">The sequence shown here is derived from an EMBL/GenBank/DDBJ whole genome shotgun (WGS) entry which is preliminary data.</text>
</comment>
<dbReference type="InterPro" id="IPR001387">
    <property type="entry name" value="Cro/C1-type_HTH"/>
</dbReference>
<dbReference type="EMBL" id="JBHTIW010000040">
    <property type="protein sequence ID" value="MFD0923712.1"/>
    <property type="molecule type" value="Genomic_DNA"/>
</dbReference>
<evidence type="ECO:0000259" key="1">
    <source>
        <dbReference type="PROSITE" id="PS50943"/>
    </source>
</evidence>
<dbReference type="SMART" id="SM00530">
    <property type="entry name" value="HTH_XRE"/>
    <property type="match status" value="1"/>
</dbReference>
<accession>A0ABW3G4P6</accession>
<dbReference type="InterPro" id="IPR043917">
    <property type="entry name" value="DUF5753"/>
</dbReference>
<proteinExistence type="predicted"/>
<protein>
    <submittedName>
        <fullName evidence="2">Helix-turn-helix domain-containing protein</fullName>
    </submittedName>
</protein>
<dbReference type="Pfam" id="PF13560">
    <property type="entry name" value="HTH_31"/>
    <property type="match status" value="1"/>
</dbReference>
<feature type="domain" description="HTH cro/C1-type" evidence="1">
    <location>
        <begin position="18"/>
        <end position="56"/>
    </location>
</feature>
<dbReference type="PROSITE" id="PS50943">
    <property type="entry name" value="HTH_CROC1"/>
    <property type="match status" value="1"/>
</dbReference>
<dbReference type="RefSeq" id="WP_263247640.1">
    <property type="nucleotide sequence ID" value="NZ_BAABLT010000023.1"/>
</dbReference>
<name>A0ABW3G4P6_9PSEU</name>
<dbReference type="Pfam" id="PF19054">
    <property type="entry name" value="DUF5753"/>
    <property type="match status" value="1"/>
</dbReference>
<dbReference type="SUPFAM" id="SSF47413">
    <property type="entry name" value="lambda repressor-like DNA-binding domains"/>
    <property type="match status" value="1"/>
</dbReference>
<evidence type="ECO:0000313" key="3">
    <source>
        <dbReference type="Proteomes" id="UP001597018"/>
    </source>
</evidence>
<dbReference type="InterPro" id="IPR010982">
    <property type="entry name" value="Lambda_DNA-bd_dom_sf"/>
</dbReference>
<dbReference type="Proteomes" id="UP001597018">
    <property type="component" value="Unassembled WGS sequence"/>
</dbReference>
<dbReference type="CDD" id="cd00093">
    <property type="entry name" value="HTH_XRE"/>
    <property type="match status" value="1"/>
</dbReference>
<organism evidence="2 3">
    <name type="scientific">Saccharopolyspora rosea</name>
    <dbReference type="NCBI Taxonomy" id="524884"/>
    <lineage>
        <taxon>Bacteria</taxon>
        <taxon>Bacillati</taxon>
        <taxon>Actinomycetota</taxon>
        <taxon>Actinomycetes</taxon>
        <taxon>Pseudonocardiales</taxon>
        <taxon>Pseudonocardiaceae</taxon>
        <taxon>Saccharopolyspora</taxon>
    </lineage>
</organism>
<dbReference type="Gene3D" id="1.10.260.40">
    <property type="entry name" value="lambda repressor-like DNA-binding domains"/>
    <property type="match status" value="1"/>
</dbReference>